<dbReference type="RefSeq" id="WP_013137331.1">
    <property type="nucleotide sequence ID" value="NC_014168.1"/>
</dbReference>
<dbReference type="GO" id="GO:0140359">
    <property type="term" value="F:ABC-type transporter activity"/>
    <property type="evidence" value="ECO:0007669"/>
    <property type="project" value="InterPro"/>
</dbReference>
<dbReference type="KEGG" id="srt:Srot_0388"/>
<dbReference type="EMBL" id="CP001958">
    <property type="protein sequence ID" value="ADG96875.1"/>
    <property type="molecule type" value="Genomic_DNA"/>
</dbReference>
<keyword evidence="11" id="KW-1185">Reference proteome</keyword>
<accession>D6ZBP8</accession>
<dbReference type="InterPro" id="IPR013525">
    <property type="entry name" value="ABC2_TM"/>
</dbReference>
<dbReference type="Proteomes" id="UP000002247">
    <property type="component" value="Chromosome"/>
</dbReference>
<comment type="subcellular location">
    <subcellularLocation>
        <location evidence="1">Cell membrane</location>
        <topology evidence="1">Multi-pass membrane protein</topology>
    </subcellularLocation>
</comment>
<sequence length="286" mass="32405">MSGTAAEHGFAPARASSRSFSRAWDDLRRGVEGRELWLQLGWQDIKQRYRRSVLGPFWITISTGTIAICLALLYSMLLGQDLRDFLPHVTVGLIIWNLIQNSVEEGSEVFIVNEGLIKQLPAPISIHIYRLIWRQALLMAHNLVIYVILIAVFPPRHWSWSMLLAFPALALLLLNAVWVAMVAGVVATRFRDVVPMVSNITQLLFYLTPIVWTTQGLTKQGGAVARRARLVEINPLYHYVDILRAPMIGAPQAAYHWWIVIALTAAGFGCMLVVMRQYRSRVAYWV</sequence>
<evidence type="ECO:0000256" key="8">
    <source>
        <dbReference type="SAM" id="Phobius"/>
    </source>
</evidence>
<reference evidence="10 11" key="1">
    <citation type="journal article" date="2010" name="Stand. Genomic Sci.">
        <title>Complete genome sequence of Segniliparus rotundus type strain (CDC 1076).</title>
        <authorList>
            <person name="Sikorski J."/>
            <person name="Lapidus A."/>
            <person name="Copeland A."/>
            <person name="Misra M."/>
            <person name="Glavina Del Rio T."/>
            <person name="Nolan M."/>
            <person name="Lucas S."/>
            <person name="Chen F."/>
            <person name="Tice H."/>
            <person name="Cheng J.F."/>
            <person name="Jando M."/>
            <person name="Schneider S."/>
            <person name="Bruce D."/>
            <person name="Goodwin L."/>
            <person name="Pitluck S."/>
            <person name="Liolios K."/>
            <person name="Mikhailova N."/>
            <person name="Pati A."/>
            <person name="Ivanova N."/>
            <person name="Mavromatis K."/>
            <person name="Chen A."/>
            <person name="Palaniappan K."/>
            <person name="Chertkov O."/>
            <person name="Land M."/>
            <person name="Hauser L."/>
            <person name="Chang Y.J."/>
            <person name="Jeffries C.D."/>
            <person name="Brettin T."/>
            <person name="Detter J.C."/>
            <person name="Han C."/>
            <person name="Rohde M."/>
            <person name="Goker M."/>
            <person name="Bristow J."/>
            <person name="Eisen J.A."/>
            <person name="Markowitz V."/>
            <person name="Hugenholtz P."/>
            <person name="Kyrpides N.C."/>
            <person name="Klenk H.P."/>
        </authorList>
    </citation>
    <scope>NUCLEOTIDE SEQUENCE [LARGE SCALE GENOMIC DNA]</scope>
    <source>
        <strain evidence="11">ATCC BAA-972 / CDC 1076 / CIP 108378 / DSM 44985 / JCM 13578</strain>
    </source>
</reference>
<evidence type="ECO:0000256" key="4">
    <source>
        <dbReference type="ARBA" id="ARBA00022475"/>
    </source>
</evidence>
<feature type="domain" description="ABC-2 type transporter transmembrane" evidence="9">
    <location>
        <begin position="37"/>
        <end position="246"/>
    </location>
</feature>
<dbReference type="STRING" id="640132.Srot_0388"/>
<dbReference type="OrthoDB" id="9796017at2"/>
<dbReference type="HOGENOM" id="CLU_060703_0_0_11"/>
<evidence type="ECO:0000256" key="3">
    <source>
        <dbReference type="ARBA" id="ARBA00022448"/>
    </source>
</evidence>
<evidence type="ECO:0000313" key="10">
    <source>
        <dbReference type="EMBL" id="ADG96875.1"/>
    </source>
</evidence>
<dbReference type="GO" id="GO:0015920">
    <property type="term" value="P:lipopolysaccharide transport"/>
    <property type="evidence" value="ECO:0007669"/>
    <property type="project" value="TreeGrafter"/>
</dbReference>
<dbReference type="PANTHER" id="PTHR30413:SF10">
    <property type="entry name" value="CAPSULE POLYSACCHARIDE EXPORT INNER-MEMBRANE PROTEIN CTRC"/>
    <property type="match status" value="1"/>
</dbReference>
<organism evidence="10 11">
    <name type="scientific">Segniliparus rotundus (strain ATCC BAA-972 / CDC 1076 / CIP 108378 / DSM 44985 / JCM 13578)</name>
    <dbReference type="NCBI Taxonomy" id="640132"/>
    <lineage>
        <taxon>Bacteria</taxon>
        <taxon>Bacillati</taxon>
        <taxon>Actinomycetota</taxon>
        <taxon>Actinomycetes</taxon>
        <taxon>Mycobacteriales</taxon>
        <taxon>Segniliparaceae</taxon>
        <taxon>Segniliparus</taxon>
    </lineage>
</organism>
<evidence type="ECO:0000256" key="1">
    <source>
        <dbReference type="ARBA" id="ARBA00004651"/>
    </source>
</evidence>
<evidence type="ECO:0000259" key="9">
    <source>
        <dbReference type="Pfam" id="PF01061"/>
    </source>
</evidence>
<comment type="similarity">
    <text evidence="2">Belongs to the ABC-2 integral membrane protein family.</text>
</comment>
<feature type="transmembrane region" description="Helical" evidence="8">
    <location>
        <begin position="136"/>
        <end position="154"/>
    </location>
</feature>
<dbReference type="PANTHER" id="PTHR30413">
    <property type="entry name" value="INNER MEMBRANE TRANSPORT PERMEASE"/>
    <property type="match status" value="1"/>
</dbReference>
<dbReference type="GO" id="GO:0005886">
    <property type="term" value="C:plasma membrane"/>
    <property type="evidence" value="ECO:0007669"/>
    <property type="project" value="UniProtKB-SubCell"/>
</dbReference>
<keyword evidence="7 8" id="KW-0472">Membrane</keyword>
<feature type="transmembrane region" description="Helical" evidence="8">
    <location>
        <begin position="255"/>
        <end position="275"/>
    </location>
</feature>
<evidence type="ECO:0000256" key="7">
    <source>
        <dbReference type="ARBA" id="ARBA00023136"/>
    </source>
</evidence>
<proteinExistence type="inferred from homology"/>
<dbReference type="Pfam" id="PF01061">
    <property type="entry name" value="ABC2_membrane"/>
    <property type="match status" value="1"/>
</dbReference>
<dbReference type="AlphaFoldDB" id="D6ZBP8"/>
<evidence type="ECO:0000256" key="6">
    <source>
        <dbReference type="ARBA" id="ARBA00022989"/>
    </source>
</evidence>
<keyword evidence="4" id="KW-1003">Cell membrane</keyword>
<keyword evidence="5 8" id="KW-0812">Transmembrane</keyword>
<evidence type="ECO:0000256" key="2">
    <source>
        <dbReference type="ARBA" id="ARBA00007783"/>
    </source>
</evidence>
<name>D6ZBP8_SEGRD</name>
<dbReference type="eggNOG" id="COG1682">
    <property type="taxonomic scope" value="Bacteria"/>
</dbReference>
<keyword evidence="6 8" id="KW-1133">Transmembrane helix</keyword>
<evidence type="ECO:0000313" key="11">
    <source>
        <dbReference type="Proteomes" id="UP000002247"/>
    </source>
</evidence>
<protein>
    <submittedName>
        <fullName evidence="10">ABC-2 type transporter</fullName>
    </submittedName>
</protein>
<feature type="transmembrane region" description="Helical" evidence="8">
    <location>
        <begin position="57"/>
        <end position="77"/>
    </location>
</feature>
<gene>
    <name evidence="10" type="ordered locus">Srot_0388</name>
</gene>
<evidence type="ECO:0000256" key="5">
    <source>
        <dbReference type="ARBA" id="ARBA00022692"/>
    </source>
</evidence>
<keyword evidence="3" id="KW-0813">Transport</keyword>
<feature type="transmembrane region" description="Helical" evidence="8">
    <location>
        <begin position="160"/>
        <end position="186"/>
    </location>
</feature>